<evidence type="ECO:0000313" key="8">
    <source>
        <dbReference type="EMBL" id="NYI69380.1"/>
    </source>
</evidence>
<sequence>MTTNETMAGLSNTLVYSAMTVYMIAFVLYAFDLVQGRNRVVRTSAKARTERSRELVGNAGTQIETPATSDYGAVTEEDGGPRRLARIATALTVLGALVHIGAVVTRALSVDRAPWGNMYEFSITASAVLITAYLIVIIAKDLRFLGTFITGFTLVMLGMAVIAFYTPAAELVPALQSYWLLIHVSIAVVASAVLTIAFALAVLQLMQTWRENRITGGKGEVMRFLRAIPGSVELENLAYRLAAVGFILWTFTLIAGAIWAEKAWGRYWGWDSKEVWTFVVWVVYAAYLHARATRGWSRTMIAVLLIIGFASVVFNFTIVNVYFHGLHAYSGLDSPSS</sequence>
<accession>A0A7Z0IJB4</accession>
<dbReference type="GO" id="GO:0020037">
    <property type="term" value="F:heme binding"/>
    <property type="evidence" value="ECO:0007669"/>
    <property type="project" value="InterPro"/>
</dbReference>
<keyword evidence="2 6" id="KW-0812">Transmembrane</keyword>
<dbReference type="GO" id="GO:0017004">
    <property type="term" value="P:cytochrome complex assembly"/>
    <property type="evidence" value="ECO:0007669"/>
    <property type="project" value="UniProtKB-KW"/>
</dbReference>
<dbReference type="PANTHER" id="PTHR30071:SF1">
    <property type="entry name" value="CYTOCHROME B_B6 PROTEIN-RELATED"/>
    <property type="match status" value="1"/>
</dbReference>
<keyword evidence="4 6" id="KW-1133">Transmembrane helix</keyword>
<evidence type="ECO:0000256" key="5">
    <source>
        <dbReference type="ARBA" id="ARBA00023136"/>
    </source>
</evidence>
<dbReference type="Proteomes" id="UP000539111">
    <property type="component" value="Unassembled WGS sequence"/>
</dbReference>
<proteinExistence type="predicted"/>
<evidence type="ECO:0000256" key="3">
    <source>
        <dbReference type="ARBA" id="ARBA00022748"/>
    </source>
</evidence>
<feature type="transmembrane region" description="Helical" evidence="6">
    <location>
        <begin position="121"/>
        <end position="139"/>
    </location>
</feature>
<dbReference type="AlphaFoldDB" id="A0A7Z0IJB4"/>
<name>A0A7Z0IJB4_9MICO</name>
<evidence type="ECO:0000256" key="2">
    <source>
        <dbReference type="ARBA" id="ARBA00022692"/>
    </source>
</evidence>
<evidence type="ECO:0000256" key="4">
    <source>
        <dbReference type="ARBA" id="ARBA00022989"/>
    </source>
</evidence>
<protein>
    <submittedName>
        <fullName evidence="8">Cytochrome c-type biogenesis protein CcsB</fullName>
    </submittedName>
</protein>
<feature type="transmembrane region" description="Helical" evidence="6">
    <location>
        <begin position="237"/>
        <end position="260"/>
    </location>
</feature>
<dbReference type="InterPro" id="IPR017562">
    <property type="entry name" value="Cyt_c_biogenesis_CcsA"/>
</dbReference>
<keyword evidence="3" id="KW-0201">Cytochrome c-type biogenesis</keyword>
<evidence type="ECO:0000256" key="1">
    <source>
        <dbReference type="ARBA" id="ARBA00004141"/>
    </source>
</evidence>
<evidence type="ECO:0000259" key="7">
    <source>
        <dbReference type="Pfam" id="PF01578"/>
    </source>
</evidence>
<reference evidence="8 9" key="1">
    <citation type="submission" date="2020-07" db="EMBL/GenBank/DDBJ databases">
        <title>Sequencing the genomes of 1000 actinobacteria strains.</title>
        <authorList>
            <person name="Klenk H.-P."/>
        </authorList>
    </citation>
    <scope>NUCLEOTIDE SEQUENCE [LARGE SCALE GENOMIC DNA]</scope>
    <source>
        <strain evidence="8 9">DSM 26341</strain>
    </source>
</reference>
<feature type="domain" description="Cytochrome c assembly protein" evidence="7">
    <location>
        <begin position="115"/>
        <end position="327"/>
    </location>
</feature>
<keyword evidence="5 6" id="KW-0472">Membrane</keyword>
<feature type="transmembrane region" description="Helical" evidence="6">
    <location>
        <begin position="87"/>
        <end position="109"/>
    </location>
</feature>
<keyword evidence="9" id="KW-1185">Reference proteome</keyword>
<dbReference type="InterPro" id="IPR045062">
    <property type="entry name" value="Cyt_c_biogenesis_CcsA/CcmC"/>
</dbReference>
<feature type="transmembrane region" description="Helical" evidence="6">
    <location>
        <begin position="302"/>
        <end position="323"/>
    </location>
</feature>
<dbReference type="RefSeq" id="WP_179429616.1">
    <property type="nucleotide sequence ID" value="NZ_JACBZP010000001.1"/>
</dbReference>
<organism evidence="8 9">
    <name type="scientific">Spelaeicoccus albus</name>
    <dbReference type="NCBI Taxonomy" id="1280376"/>
    <lineage>
        <taxon>Bacteria</taxon>
        <taxon>Bacillati</taxon>
        <taxon>Actinomycetota</taxon>
        <taxon>Actinomycetes</taxon>
        <taxon>Micrococcales</taxon>
        <taxon>Brevibacteriaceae</taxon>
        <taxon>Spelaeicoccus</taxon>
    </lineage>
</organism>
<gene>
    <name evidence="8" type="ORF">BJY26_003686</name>
</gene>
<dbReference type="EMBL" id="JACBZP010000001">
    <property type="protein sequence ID" value="NYI69380.1"/>
    <property type="molecule type" value="Genomic_DNA"/>
</dbReference>
<feature type="transmembrane region" description="Helical" evidence="6">
    <location>
        <begin position="275"/>
        <end position="290"/>
    </location>
</feature>
<comment type="caution">
    <text evidence="8">The sequence shown here is derived from an EMBL/GenBank/DDBJ whole genome shotgun (WGS) entry which is preliminary data.</text>
</comment>
<dbReference type="Pfam" id="PF01578">
    <property type="entry name" value="Cytochrom_C_asm"/>
    <property type="match status" value="1"/>
</dbReference>
<dbReference type="NCBIfam" id="TIGR03144">
    <property type="entry name" value="cytochr_II_ccsB"/>
    <property type="match status" value="1"/>
</dbReference>
<dbReference type="InterPro" id="IPR002541">
    <property type="entry name" value="Cyt_c_assembly"/>
</dbReference>
<feature type="transmembrane region" description="Helical" evidence="6">
    <location>
        <begin position="144"/>
        <end position="166"/>
    </location>
</feature>
<comment type="subcellular location">
    <subcellularLocation>
        <location evidence="1">Membrane</location>
        <topology evidence="1">Multi-pass membrane protein</topology>
    </subcellularLocation>
</comment>
<evidence type="ECO:0000256" key="6">
    <source>
        <dbReference type="SAM" id="Phobius"/>
    </source>
</evidence>
<dbReference type="GO" id="GO:0005886">
    <property type="term" value="C:plasma membrane"/>
    <property type="evidence" value="ECO:0007669"/>
    <property type="project" value="TreeGrafter"/>
</dbReference>
<feature type="transmembrane region" description="Helical" evidence="6">
    <location>
        <begin position="14"/>
        <end position="34"/>
    </location>
</feature>
<dbReference type="PANTHER" id="PTHR30071">
    <property type="entry name" value="HEME EXPORTER PROTEIN C"/>
    <property type="match status" value="1"/>
</dbReference>
<evidence type="ECO:0000313" key="9">
    <source>
        <dbReference type="Proteomes" id="UP000539111"/>
    </source>
</evidence>
<feature type="transmembrane region" description="Helical" evidence="6">
    <location>
        <begin position="178"/>
        <end position="203"/>
    </location>
</feature>